<proteinExistence type="predicted"/>
<evidence type="ECO:0000313" key="2">
    <source>
        <dbReference type="Proteomes" id="UP000255509"/>
    </source>
</evidence>
<dbReference type="AlphaFoldDB" id="A0A379WDB7"/>
<reference evidence="1 2" key="1">
    <citation type="submission" date="2018-06" db="EMBL/GenBank/DDBJ databases">
        <authorList>
            <consortium name="Pathogen Informatics"/>
            <person name="Doyle S."/>
        </authorList>
    </citation>
    <scope>NUCLEOTIDE SEQUENCE [LARGE SCALE GENOMIC DNA]</scope>
    <source>
        <strain evidence="1 2">NCTC8258</strain>
    </source>
</reference>
<sequence>MSVNLWPQWFPMEARHLYYEASAMIIGLINLGHMLEARARQRSSKALEKLLDLTPPTARVVTEDGEKASRWRTFSQGCCCGSLPAIACRWMAKLPRAKRGLMKPC</sequence>
<accession>A0A379WDB7</accession>
<dbReference type="Proteomes" id="UP000255509">
    <property type="component" value="Unassembled WGS sequence"/>
</dbReference>
<protein>
    <submittedName>
        <fullName evidence="1">Lead cadmium zinc and mercury transporting ATPase</fullName>
        <ecNumber evidence="1">3.6.3.-</ecNumber>
    </submittedName>
</protein>
<organism evidence="1 2">
    <name type="scientific">Salmonella enterica I</name>
    <dbReference type="NCBI Taxonomy" id="59201"/>
    <lineage>
        <taxon>Bacteria</taxon>
        <taxon>Pseudomonadati</taxon>
        <taxon>Pseudomonadota</taxon>
        <taxon>Gammaproteobacteria</taxon>
        <taxon>Enterobacterales</taxon>
        <taxon>Enterobacteriaceae</taxon>
        <taxon>Salmonella</taxon>
    </lineage>
</organism>
<dbReference type="GO" id="GO:0016787">
    <property type="term" value="F:hydrolase activity"/>
    <property type="evidence" value="ECO:0007669"/>
    <property type="project" value="UniProtKB-KW"/>
</dbReference>
<evidence type="ECO:0000313" key="1">
    <source>
        <dbReference type="EMBL" id="SUH17234.1"/>
    </source>
</evidence>
<name>A0A379WDB7_SALET</name>
<keyword evidence="1" id="KW-0378">Hydrolase</keyword>
<dbReference type="EC" id="3.6.3.-" evidence="1"/>
<dbReference type="EMBL" id="UGXS01000004">
    <property type="protein sequence ID" value="SUH17234.1"/>
    <property type="molecule type" value="Genomic_DNA"/>
</dbReference>
<gene>
    <name evidence="1" type="primary">copA_3</name>
    <name evidence="1" type="ORF">NCTC8258_05020</name>
</gene>